<dbReference type="EMBL" id="CAUJNA010003732">
    <property type="protein sequence ID" value="CAJ1408796.1"/>
    <property type="molecule type" value="Genomic_DNA"/>
</dbReference>
<protein>
    <recommendedName>
        <fullName evidence="2">OTU domain-containing protein</fullName>
    </recommendedName>
</protein>
<reference evidence="3" key="1">
    <citation type="submission" date="2023-08" db="EMBL/GenBank/DDBJ databases">
        <authorList>
            <person name="Chen Y."/>
            <person name="Shah S."/>
            <person name="Dougan E. K."/>
            <person name="Thang M."/>
            <person name="Chan C."/>
        </authorList>
    </citation>
    <scope>NUCLEOTIDE SEQUENCE</scope>
</reference>
<feature type="region of interest" description="Disordered" evidence="1">
    <location>
        <begin position="404"/>
        <end position="425"/>
    </location>
</feature>
<dbReference type="GO" id="GO:0016579">
    <property type="term" value="P:protein deubiquitination"/>
    <property type="evidence" value="ECO:0007669"/>
    <property type="project" value="TreeGrafter"/>
</dbReference>
<dbReference type="Proteomes" id="UP001178507">
    <property type="component" value="Unassembled WGS sequence"/>
</dbReference>
<dbReference type="AlphaFoldDB" id="A0AA36JPF1"/>
<dbReference type="Gene3D" id="3.90.70.80">
    <property type="match status" value="1"/>
</dbReference>
<dbReference type="InterPro" id="IPR038765">
    <property type="entry name" value="Papain-like_cys_pep_sf"/>
</dbReference>
<dbReference type="PANTHER" id="PTHR12419:SF11">
    <property type="entry name" value="OTU DOMAIN-CONTAINING PROTEIN DDB_G0284757"/>
    <property type="match status" value="1"/>
</dbReference>
<comment type="caution">
    <text evidence="3">The sequence shown here is derived from an EMBL/GenBank/DDBJ whole genome shotgun (WGS) entry which is preliminary data.</text>
</comment>
<feature type="domain" description="OTU" evidence="2">
    <location>
        <begin position="582"/>
        <end position="714"/>
    </location>
</feature>
<evidence type="ECO:0000256" key="1">
    <source>
        <dbReference type="SAM" id="MobiDB-lite"/>
    </source>
</evidence>
<dbReference type="GO" id="GO:0004843">
    <property type="term" value="F:cysteine-type deubiquitinase activity"/>
    <property type="evidence" value="ECO:0007669"/>
    <property type="project" value="TreeGrafter"/>
</dbReference>
<dbReference type="PANTHER" id="PTHR12419">
    <property type="entry name" value="OTU DOMAIN CONTAINING PROTEIN"/>
    <property type="match status" value="1"/>
</dbReference>
<proteinExistence type="predicted"/>
<sequence length="719" mass="78892">MMSLAGLVQRPPESFLVDPSSVCSESEVKILFGFNLALDWLRQQSLSNFLMDFTHRTNAPNLLLGAIGPVGLFTSDSGKPAMRFFPVFFLLARTEDHEAHAVLVTKYVEAAREAGITLRHGYFDCHCYHGAKASTDWGEPLLASYLEANLLEVSPDGSIAAAWQSGFGKVPVGFTTYAPNCIERSWRLLKSLLRSRLDSDRDKKMEPAALMVEVCAVFRSRLNSGFYDNLRETLDRPWPALEVGAPKGCVKHAVPESEDDGEPSASQRLCLDDLLKHYRKSGPCATFLASVCDLPLQDGSRARLCYVIPKFRLEYAESKHEEMSAALHLALARTPSDVRQACAAPTTGGYCMFRHLKLRHRYCTVYVRTDNTVVDAHQHFVEGAGHTEHALFVESLLRPAASLAVPKGKASSGPGKRASKQARSERLRTMLQPPVALASQEGVALPLQDLPAEMSDQVMSAEATVELLPGAAQVPSAVGALQACSSEAELLCMARTKKGDRCKNARCQGNFCKCHNEEAASRKFMLAFFTTVDAAAQQAMFAWEQSQTELALKNSLEKNLEVKQQIATANKILDDRVAAMSRRRAPVPANGNCQFQALVYSAEVPMTAADLRSAVVIYLTPLGSFFADRLVGRFHGRYGLYLQNLRKDGVWGDDLSLLGAAHVFRRPIHVICDTAKDGDARVVCSPNFLAESLWGSPIVVTLRMDVHYDATCLAGCTLT</sequence>
<dbReference type="CDD" id="cd22744">
    <property type="entry name" value="OTU"/>
    <property type="match status" value="1"/>
</dbReference>
<dbReference type="InterPro" id="IPR003323">
    <property type="entry name" value="OTU_dom"/>
</dbReference>
<name>A0AA36JPF1_9DINO</name>
<dbReference type="Pfam" id="PF02338">
    <property type="entry name" value="OTU"/>
    <property type="match status" value="1"/>
</dbReference>
<organism evidence="3 4">
    <name type="scientific">Effrenium voratum</name>
    <dbReference type="NCBI Taxonomy" id="2562239"/>
    <lineage>
        <taxon>Eukaryota</taxon>
        <taxon>Sar</taxon>
        <taxon>Alveolata</taxon>
        <taxon>Dinophyceae</taxon>
        <taxon>Suessiales</taxon>
        <taxon>Symbiodiniaceae</taxon>
        <taxon>Effrenium</taxon>
    </lineage>
</organism>
<dbReference type="PROSITE" id="PS50802">
    <property type="entry name" value="OTU"/>
    <property type="match status" value="1"/>
</dbReference>
<keyword evidence="4" id="KW-1185">Reference proteome</keyword>
<evidence type="ECO:0000259" key="2">
    <source>
        <dbReference type="PROSITE" id="PS50802"/>
    </source>
</evidence>
<evidence type="ECO:0000313" key="3">
    <source>
        <dbReference type="EMBL" id="CAJ1408796.1"/>
    </source>
</evidence>
<dbReference type="SUPFAM" id="SSF54001">
    <property type="entry name" value="Cysteine proteinases"/>
    <property type="match status" value="1"/>
</dbReference>
<dbReference type="InterPro" id="IPR050704">
    <property type="entry name" value="Peptidase_C85-like"/>
</dbReference>
<gene>
    <name evidence="3" type="ORF">EVOR1521_LOCUS30050</name>
</gene>
<accession>A0AA36JPF1</accession>
<evidence type="ECO:0000313" key="4">
    <source>
        <dbReference type="Proteomes" id="UP001178507"/>
    </source>
</evidence>